<dbReference type="EMBL" id="VOSL01000019">
    <property type="protein sequence ID" value="TXD41612.1"/>
    <property type="molecule type" value="Genomic_DNA"/>
</dbReference>
<dbReference type="SUPFAM" id="SSF82866">
    <property type="entry name" value="Multidrug efflux transporter AcrB transmembrane domain"/>
    <property type="match status" value="2"/>
</dbReference>
<dbReference type="SUPFAM" id="SSF82714">
    <property type="entry name" value="Multidrug efflux transporter AcrB TolC docking domain, DN and DC subdomains"/>
    <property type="match status" value="2"/>
</dbReference>
<dbReference type="Gene3D" id="3.30.70.1430">
    <property type="entry name" value="Multidrug efflux transporter AcrB pore domain"/>
    <property type="match status" value="2"/>
</dbReference>
<dbReference type="GO" id="GO:0042910">
    <property type="term" value="F:xenobiotic transmembrane transporter activity"/>
    <property type="evidence" value="ECO:0007669"/>
    <property type="project" value="TreeGrafter"/>
</dbReference>
<comment type="caution">
    <text evidence="8">The sequence shown here is derived from an EMBL/GenBank/DDBJ whole genome shotgun (WGS) entry which is preliminary data.</text>
</comment>
<feature type="transmembrane region" description="Helical" evidence="7">
    <location>
        <begin position="913"/>
        <end position="935"/>
    </location>
</feature>
<evidence type="ECO:0000256" key="6">
    <source>
        <dbReference type="ARBA" id="ARBA00023136"/>
    </source>
</evidence>
<dbReference type="Gene3D" id="3.30.2090.10">
    <property type="entry name" value="Multidrug efflux transporter AcrB TolC docking domain, DN and DC subdomains"/>
    <property type="match status" value="2"/>
</dbReference>
<dbReference type="OrthoDB" id="9798415at2"/>
<evidence type="ECO:0000313" key="9">
    <source>
        <dbReference type="Proteomes" id="UP000321046"/>
    </source>
</evidence>
<dbReference type="AlphaFoldDB" id="A0A5C6XRN1"/>
<dbReference type="Gene3D" id="3.30.70.1440">
    <property type="entry name" value="Multidrug efflux transporter AcrB pore domain"/>
    <property type="match status" value="1"/>
</dbReference>
<dbReference type="Gene3D" id="3.30.70.1320">
    <property type="entry name" value="Multidrug efflux transporter AcrB pore domain like"/>
    <property type="match status" value="1"/>
</dbReference>
<dbReference type="InterPro" id="IPR004763">
    <property type="entry name" value="CusA-like"/>
</dbReference>
<dbReference type="GO" id="GO:0005886">
    <property type="term" value="C:plasma membrane"/>
    <property type="evidence" value="ECO:0007669"/>
    <property type="project" value="UniProtKB-SubCell"/>
</dbReference>
<keyword evidence="3" id="KW-1003">Cell membrane</keyword>
<keyword evidence="2" id="KW-0813">Transport</keyword>
<keyword evidence="5 7" id="KW-1133">Transmembrane helix</keyword>
<feature type="transmembrane region" description="Helical" evidence="7">
    <location>
        <begin position="390"/>
        <end position="409"/>
    </location>
</feature>
<protein>
    <submittedName>
        <fullName evidence="8">Efflux RND transporter permease subunit</fullName>
    </submittedName>
</protein>
<dbReference type="Pfam" id="PF00873">
    <property type="entry name" value="ACR_tran"/>
    <property type="match status" value="1"/>
</dbReference>
<dbReference type="SUPFAM" id="SSF82693">
    <property type="entry name" value="Multidrug efflux transporter AcrB pore domain, PN1, PN2, PC1 and PC2 subdomains"/>
    <property type="match status" value="3"/>
</dbReference>
<proteinExistence type="predicted"/>
<dbReference type="Proteomes" id="UP000321046">
    <property type="component" value="Unassembled WGS sequence"/>
</dbReference>
<keyword evidence="4 7" id="KW-0812">Transmembrane</keyword>
<evidence type="ECO:0000256" key="3">
    <source>
        <dbReference type="ARBA" id="ARBA00022475"/>
    </source>
</evidence>
<reference evidence="8 9" key="1">
    <citation type="submission" date="2019-08" db="EMBL/GenBank/DDBJ databases">
        <title>Bradymonadales sp. TMQ2.</title>
        <authorList>
            <person name="Liang Q."/>
        </authorList>
    </citation>
    <scope>NUCLEOTIDE SEQUENCE [LARGE SCALE GENOMIC DNA]</scope>
    <source>
        <strain evidence="8 9">TMQ2</strain>
    </source>
</reference>
<name>A0A5C6XRN1_9DELT</name>
<dbReference type="RefSeq" id="WP_146972891.1">
    <property type="nucleotide sequence ID" value="NZ_VOSL01000019.1"/>
</dbReference>
<feature type="transmembrane region" description="Helical" evidence="7">
    <location>
        <begin position="862"/>
        <end position="881"/>
    </location>
</feature>
<evidence type="ECO:0000256" key="1">
    <source>
        <dbReference type="ARBA" id="ARBA00004651"/>
    </source>
</evidence>
<feature type="transmembrane region" description="Helical" evidence="7">
    <location>
        <begin position="469"/>
        <end position="495"/>
    </location>
</feature>
<dbReference type="NCBIfam" id="TIGR00914">
    <property type="entry name" value="2A0601"/>
    <property type="match status" value="1"/>
</dbReference>
<dbReference type="InterPro" id="IPR001036">
    <property type="entry name" value="Acrflvin-R"/>
</dbReference>
<evidence type="ECO:0000313" key="8">
    <source>
        <dbReference type="EMBL" id="TXD41612.1"/>
    </source>
</evidence>
<feature type="transmembrane region" description="Helical" evidence="7">
    <location>
        <begin position="440"/>
        <end position="457"/>
    </location>
</feature>
<organism evidence="8 9">
    <name type="scientific">Lujinxingia vulgaris</name>
    <dbReference type="NCBI Taxonomy" id="2600176"/>
    <lineage>
        <taxon>Bacteria</taxon>
        <taxon>Deltaproteobacteria</taxon>
        <taxon>Bradymonadales</taxon>
        <taxon>Lujinxingiaceae</taxon>
        <taxon>Lujinxingia</taxon>
    </lineage>
</organism>
<feature type="transmembrane region" description="Helical" evidence="7">
    <location>
        <begin position="888"/>
        <end position="907"/>
    </location>
</feature>
<evidence type="ECO:0000256" key="4">
    <source>
        <dbReference type="ARBA" id="ARBA00022692"/>
    </source>
</evidence>
<dbReference type="PANTHER" id="PTHR32063:SF24">
    <property type="entry name" value="CATION EFFLUX SYSTEM (ACRB_ACRD_ACRF FAMILY)"/>
    <property type="match status" value="1"/>
</dbReference>
<evidence type="ECO:0000256" key="7">
    <source>
        <dbReference type="SAM" id="Phobius"/>
    </source>
</evidence>
<dbReference type="Gene3D" id="1.20.1640.10">
    <property type="entry name" value="Multidrug efflux transporter AcrB transmembrane domain"/>
    <property type="match status" value="2"/>
</dbReference>
<dbReference type="InterPro" id="IPR027463">
    <property type="entry name" value="AcrB_DN_DC_subdom"/>
</dbReference>
<accession>A0A5C6XRN1</accession>
<feature type="transmembrane region" description="Helical" evidence="7">
    <location>
        <begin position="528"/>
        <end position="551"/>
    </location>
</feature>
<keyword evidence="6 7" id="KW-0472">Membrane</keyword>
<gene>
    <name evidence="8" type="ORF">FRC96_03860</name>
</gene>
<evidence type="ECO:0000256" key="5">
    <source>
        <dbReference type="ARBA" id="ARBA00022989"/>
    </source>
</evidence>
<comment type="subcellular location">
    <subcellularLocation>
        <location evidence="1">Cell membrane</location>
        <topology evidence="1">Multi-pass membrane protein</topology>
    </subcellularLocation>
</comment>
<sequence>MLKKLIDLCLTHRPVVLLLTLIAVAFGALALRDLPFDAFPETAPALVSVNTNAEGLSAEEVELQVTRPLEQAIGGMPGLVHVRSISRFGFSQVTALFDNESDLLESRQLVAERVAAVELPAHVERPALGPISSGLGEVFQYVLVSPGRELGELRTLHDYKIRPRLLSVPGVAEVNTWGGNEPQIEVIVDPLTLQARGLTLDDIEQVLRDNHLSVGGGLITESSESMVVHGRGRLRSTDAIANLPITTDASEGGANLLRLGDVADVQRGHAIRRGAMTAFGQGEHVMGLAFALPGENTREIARALEARLGEVQADLPDDIELRVVYQRTELIDNVLDTVRNNLLEGALLVIAILFMLMGNLRAGLIVALAIPLSMLFAFNLMLQFGVAGSLMSLGAIDFGLIVDSSVIMVENAERRLSEAPEGADRLEVVRDAATEVRRPTLFGELIIASVYLPILALEGVEGALFRPMALTMIFALAGSMLLSLTLTPVLASYALTRGAHRKEPALARGLKRLYAPILERALHRRWTVIALGVGCILGAGALSTTLGARFIPRLDEMAITANTVRLAGVSLDETLRYNQRLEQHLMEAYPDEIRHVWTRTGTGEVATDPMGLEVSDVFMVLHPRDQWTRVSTQDELTEELRVFFENVPGIRTTLSQPIELRVNELSAGLRSELGIRLFGDDLETLRDKGQELMTVLASVEGIASLSTEQLLGQHVVDIEVDHVRAARAGLSAREVLKAVELIGGRPLGEFYEGEVRQPLVLRVDERLREQPELLEDVVLNAPTGTVRLGDVATITVRPTASALNRDWGQRRLLIQAELQTEDVMSVVQNARQAVADNFDAPPGYHVDFSGEFENYERAKTRLMVLIPLTLLLVLTLLYLTYGRLSDTLRVFSGVPFAAVGGVLALWLRGLPFSISAAVGFVALMGIAVLGDIVLVSTIRRYTAEGLKTLEAVRQAALVRLRPVIMTGLVAAVGFIPMALSVGVGAEVQRPLATVVIGGVITSTLSTLIVLPVLYLVFQSARSRER</sequence>
<dbReference type="GO" id="GO:0008324">
    <property type="term" value="F:monoatomic cation transmembrane transporter activity"/>
    <property type="evidence" value="ECO:0007669"/>
    <property type="project" value="InterPro"/>
</dbReference>
<dbReference type="PANTHER" id="PTHR32063">
    <property type="match status" value="1"/>
</dbReference>
<dbReference type="PRINTS" id="PR00702">
    <property type="entry name" value="ACRIFLAVINRP"/>
</dbReference>
<feature type="transmembrane region" description="Helical" evidence="7">
    <location>
        <begin position="991"/>
        <end position="1017"/>
    </location>
</feature>
<evidence type="ECO:0000256" key="2">
    <source>
        <dbReference type="ARBA" id="ARBA00022448"/>
    </source>
</evidence>
<feature type="transmembrane region" description="Helical" evidence="7">
    <location>
        <begin position="956"/>
        <end position="979"/>
    </location>
</feature>